<evidence type="ECO:0000313" key="2">
    <source>
        <dbReference type="Proteomes" id="UP000271098"/>
    </source>
</evidence>
<dbReference type="AlphaFoldDB" id="A0A183D683"/>
<dbReference type="OrthoDB" id="5848184at2759"/>
<name>A0A183D683_9BILA</name>
<keyword evidence="2" id="KW-1185">Reference proteome</keyword>
<proteinExistence type="predicted"/>
<dbReference type="WBParaSite" id="GPUH_0000423101-mRNA-1">
    <property type="protein sequence ID" value="GPUH_0000423101-mRNA-1"/>
    <property type="gene ID" value="GPUH_0000423101"/>
</dbReference>
<sequence length="80" mass="8830">MSGRVVVTVTNAKENNSLVTIIEGRLADIIRGVANHSALGFSVKDDVRSIVSFTTKGTCKFKYGVEQIVKLREHPVKRPF</sequence>
<protein>
    <submittedName>
        <fullName evidence="3">PPC domain-containing protein</fullName>
    </submittedName>
</protein>
<dbReference type="EMBL" id="UYRT01007779">
    <property type="protein sequence ID" value="VDK43408.1"/>
    <property type="molecule type" value="Genomic_DNA"/>
</dbReference>
<organism evidence="3">
    <name type="scientific">Gongylonema pulchrum</name>
    <dbReference type="NCBI Taxonomy" id="637853"/>
    <lineage>
        <taxon>Eukaryota</taxon>
        <taxon>Metazoa</taxon>
        <taxon>Ecdysozoa</taxon>
        <taxon>Nematoda</taxon>
        <taxon>Chromadorea</taxon>
        <taxon>Rhabditida</taxon>
        <taxon>Spirurina</taxon>
        <taxon>Spiruromorpha</taxon>
        <taxon>Spiruroidea</taxon>
        <taxon>Gongylonematidae</taxon>
        <taxon>Gongylonema</taxon>
    </lineage>
</organism>
<reference evidence="3" key="1">
    <citation type="submission" date="2016-06" db="UniProtKB">
        <authorList>
            <consortium name="WormBaseParasite"/>
        </authorList>
    </citation>
    <scope>IDENTIFICATION</scope>
</reference>
<dbReference type="Proteomes" id="UP000271098">
    <property type="component" value="Unassembled WGS sequence"/>
</dbReference>
<dbReference type="SUPFAM" id="SSF56973">
    <property type="entry name" value="Aerolisin/ETX pore-forming domain"/>
    <property type="match status" value="1"/>
</dbReference>
<evidence type="ECO:0000313" key="3">
    <source>
        <dbReference type="WBParaSite" id="GPUH_0000423101-mRNA-1"/>
    </source>
</evidence>
<dbReference type="PANTHER" id="PTHR39369:SF6">
    <property type="entry name" value="LIN-24 (TWENTY-FOUR) LIKE"/>
    <property type="match status" value="1"/>
</dbReference>
<accession>A0A183D683</accession>
<reference evidence="1 2" key="2">
    <citation type="submission" date="2018-11" db="EMBL/GenBank/DDBJ databases">
        <authorList>
            <consortium name="Pathogen Informatics"/>
        </authorList>
    </citation>
    <scope>NUCLEOTIDE SEQUENCE [LARGE SCALE GENOMIC DNA]</scope>
</reference>
<dbReference type="PANTHER" id="PTHR39369">
    <property type="entry name" value="LIN-24 (TWENTY-FOUR) LIKE"/>
    <property type="match status" value="1"/>
</dbReference>
<gene>
    <name evidence="1" type="ORF">GPUH_LOCUS4225</name>
</gene>
<evidence type="ECO:0000313" key="1">
    <source>
        <dbReference type="EMBL" id="VDK43408.1"/>
    </source>
</evidence>